<dbReference type="STRING" id="391038.Bphy_1670"/>
<reference evidence="2" key="1">
    <citation type="journal article" date="2014" name="Stand. Genomic Sci.">
        <title>Complete genome sequence of Burkholderia phymatum STM815(T), a broad host range and efficient nitrogen-fixing symbiont of Mimosa species.</title>
        <authorList>
            <person name="Moulin L."/>
            <person name="Klonowska A."/>
            <person name="Caroline B."/>
            <person name="Booth K."/>
            <person name="Vriezen J.A."/>
            <person name="Melkonian R."/>
            <person name="James E.K."/>
            <person name="Young J.P."/>
            <person name="Bena G."/>
            <person name="Hauser L."/>
            <person name="Land M."/>
            <person name="Kyrpides N."/>
            <person name="Bruce D."/>
            <person name="Chain P."/>
            <person name="Copeland A."/>
            <person name="Pitluck S."/>
            <person name="Woyke T."/>
            <person name="Lizotte-Waniewski M."/>
            <person name="Bristow J."/>
            <person name="Riley M."/>
        </authorList>
    </citation>
    <scope>NUCLEOTIDE SEQUENCE [LARGE SCALE GENOMIC DNA]</scope>
    <source>
        <strain evidence="2">DSM 17167 / CIP 108236 / LMG 21445 / STM815</strain>
    </source>
</reference>
<dbReference type="KEGG" id="bph:Bphy_1670"/>
<evidence type="ECO:0000313" key="1">
    <source>
        <dbReference type="EMBL" id="ACC70852.1"/>
    </source>
</evidence>
<gene>
    <name evidence="1" type="ordered locus">Bphy_1670</name>
</gene>
<accession>B2JKM5</accession>
<proteinExistence type="predicted"/>
<dbReference type="EMBL" id="CP001043">
    <property type="protein sequence ID" value="ACC70852.1"/>
    <property type="molecule type" value="Genomic_DNA"/>
</dbReference>
<keyword evidence="2" id="KW-1185">Reference proteome</keyword>
<organism evidence="1 2">
    <name type="scientific">Paraburkholderia phymatum (strain DSM 17167 / CIP 108236 / LMG 21445 / STM815)</name>
    <name type="common">Burkholderia phymatum</name>
    <dbReference type="NCBI Taxonomy" id="391038"/>
    <lineage>
        <taxon>Bacteria</taxon>
        <taxon>Pseudomonadati</taxon>
        <taxon>Pseudomonadota</taxon>
        <taxon>Betaproteobacteria</taxon>
        <taxon>Burkholderiales</taxon>
        <taxon>Burkholderiaceae</taxon>
        <taxon>Paraburkholderia</taxon>
    </lineage>
</organism>
<dbReference type="HOGENOM" id="CLU_2314914_0_0_4"/>
<dbReference type="AlphaFoldDB" id="B2JKM5"/>
<sequence length="99" mass="10180">MPGMVSAASAAARPSACHSLEQRHDQIARAAGGRLRLACYRVSLQALSHCAKPSCAGLPFPAFGQGAELSTVASSLDTRCGCNIIAMSGCKSDSIRVVC</sequence>
<name>B2JKM5_PARP8</name>
<protein>
    <submittedName>
        <fullName evidence="1">Uncharacterized protein</fullName>
    </submittedName>
</protein>
<evidence type="ECO:0000313" key="2">
    <source>
        <dbReference type="Proteomes" id="UP000001192"/>
    </source>
</evidence>
<dbReference type="Proteomes" id="UP000001192">
    <property type="component" value="Chromosome 1"/>
</dbReference>